<dbReference type="InterPro" id="IPR006195">
    <property type="entry name" value="aa-tRNA-synth_II"/>
</dbReference>
<evidence type="ECO:0000256" key="12">
    <source>
        <dbReference type="ARBA" id="ARBA00022842"/>
    </source>
</evidence>
<comment type="similarity">
    <text evidence="3">Belongs to the class-II aminoacyl-tRNA synthetase family. Phe-tRNA synthetase alpha subunit type 1 subfamily.</text>
</comment>
<evidence type="ECO:0000256" key="13">
    <source>
        <dbReference type="ARBA" id="ARBA00022917"/>
    </source>
</evidence>
<dbReference type="GO" id="GO:0004826">
    <property type="term" value="F:phenylalanine-tRNA ligase activity"/>
    <property type="evidence" value="ECO:0007669"/>
    <property type="project" value="UniProtKB-EC"/>
</dbReference>
<dbReference type="InterPro" id="IPR022911">
    <property type="entry name" value="Phe_tRNA_ligase_alpha1_bac"/>
</dbReference>
<sequence>MKDFKAKIEEHKKRFEKALSHVKDEKSLQEVRNAFMSRKRGELKLLFDELKTLKPEEKAAFGQIVNDLKIHIQEKIRARGELKVIKKESAVLKASSGKIDLTLPGKKEYWGSPHPIVLFQQEIENIFIAMGYSIEDGPEIETDYYNFEALNFPPHHPARDDWDTLYITDDLLLRTHTSPVQIRAMEKRKPPIRIITPGKVFRRETPDPTHLPMFYQVEGLVVDKGITFAHLKGTLEHFLKILFHEKIKIRFRPSFFPFTEPSAEIDIECTVCGGKNEKCRVCGGNGWIEILGSGMVDPQVLKNVNIDPEEYSGFAFGLGIDRTAMSAFQIPDMRFFYENDLRFTRQFTLK</sequence>
<dbReference type="EMBL" id="LAZR01000680">
    <property type="protein sequence ID" value="KKN60840.1"/>
    <property type="molecule type" value="Genomic_DNA"/>
</dbReference>
<comment type="subunit">
    <text evidence="4">Tetramer of two alpha and two beta subunits.</text>
</comment>
<dbReference type="PANTHER" id="PTHR11538">
    <property type="entry name" value="PHENYLALANYL-TRNA SYNTHETASE"/>
    <property type="match status" value="1"/>
</dbReference>
<feature type="domain" description="Aminoacyl-transfer RNA synthetases class-II family profile" evidence="17">
    <location>
        <begin position="119"/>
        <end position="338"/>
    </location>
</feature>
<accession>A0A0F9RWR5</accession>
<dbReference type="GO" id="GO:0000049">
    <property type="term" value="F:tRNA binding"/>
    <property type="evidence" value="ECO:0007669"/>
    <property type="project" value="InterPro"/>
</dbReference>
<comment type="cofactor">
    <cofactor evidence="1">
        <name>Mg(2+)</name>
        <dbReference type="ChEBI" id="CHEBI:18420"/>
    </cofactor>
</comment>
<protein>
    <recommendedName>
        <fullName evidence="6">Phenylalanine--tRNA ligase alpha subunit</fullName>
        <ecNumber evidence="5">6.1.1.20</ecNumber>
    </recommendedName>
    <alternativeName>
        <fullName evidence="15">Phenylalanyl-tRNA synthetase alpha subunit</fullName>
    </alternativeName>
</protein>
<name>A0A0F9RWR5_9ZZZZ</name>
<evidence type="ECO:0000256" key="4">
    <source>
        <dbReference type="ARBA" id="ARBA00011209"/>
    </source>
</evidence>
<comment type="caution">
    <text evidence="18">The sequence shown here is derived from an EMBL/GenBank/DDBJ whole genome shotgun (WGS) entry which is preliminary data.</text>
</comment>
<evidence type="ECO:0000256" key="16">
    <source>
        <dbReference type="ARBA" id="ARBA00049255"/>
    </source>
</evidence>
<evidence type="ECO:0000256" key="8">
    <source>
        <dbReference type="ARBA" id="ARBA00022598"/>
    </source>
</evidence>
<dbReference type="GO" id="GO:0005737">
    <property type="term" value="C:cytoplasm"/>
    <property type="evidence" value="ECO:0007669"/>
    <property type="project" value="UniProtKB-SubCell"/>
</dbReference>
<evidence type="ECO:0000256" key="7">
    <source>
        <dbReference type="ARBA" id="ARBA00022490"/>
    </source>
</evidence>
<keyword evidence="7" id="KW-0963">Cytoplasm</keyword>
<keyword evidence="9" id="KW-0479">Metal-binding</keyword>
<evidence type="ECO:0000256" key="11">
    <source>
        <dbReference type="ARBA" id="ARBA00022840"/>
    </source>
</evidence>
<evidence type="ECO:0000256" key="1">
    <source>
        <dbReference type="ARBA" id="ARBA00001946"/>
    </source>
</evidence>
<comment type="catalytic activity">
    <reaction evidence="16">
        <text>tRNA(Phe) + L-phenylalanine + ATP = L-phenylalanyl-tRNA(Phe) + AMP + diphosphate + H(+)</text>
        <dbReference type="Rhea" id="RHEA:19413"/>
        <dbReference type="Rhea" id="RHEA-COMP:9668"/>
        <dbReference type="Rhea" id="RHEA-COMP:9699"/>
        <dbReference type="ChEBI" id="CHEBI:15378"/>
        <dbReference type="ChEBI" id="CHEBI:30616"/>
        <dbReference type="ChEBI" id="CHEBI:33019"/>
        <dbReference type="ChEBI" id="CHEBI:58095"/>
        <dbReference type="ChEBI" id="CHEBI:78442"/>
        <dbReference type="ChEBI" id="CHEBI:78531"/>
        <dbReference type="ChEBI" id="CHEBI:456215"/>
        <dbReference type="EC" id="6.1.1.20"/>
    </reaction>
</comment>
<evidence type="ECO:0000256" key="14">
    <source>
        <dbReference type="ARBA" id="ARBA00023146"/>
    </source>
</evidence>
<keyword evidence="14" id="KW-0030">Aminoacyl-tRNA synthetase</keyword>
<dbReference type="EC" id="6.1.1.20" evidence="5"/>
<evidence type="ECO:0000256" key="3">
    <source>
        <dbReference type="ARBA" id="ARBA00010207"/>
    </source>
</evidence>
<dbReference type="InterPro" id="IPR010978">
    <property type="entry name" value="tRNA-bd_arm"/>
</dbReference>
<dbReference type="FunFam" id="3.30.930.10:FF:000003">
    <property type="entry name" value="Phenylalanine--tRNA ligase alpha subunit"/>
    <property type="match status" value="1"/>
</dbReference>
<evidence type="ECO:0000256" key="10">
    <source>
        <dbReference type="ARBA" id="ARBA00022741"/>
    </source>
</evidence>
<evidence type="ECO:0000256" key="9">
    <source>
        <dbReference type="ARBA" id="ARBA00022723"/>
    </source>
</evidence>
<comment type="subcellular location">
    <subcellularLocation>
        <location evidence="2">Cytoplasm</location>
    </subcellularLocation>
</comment>
<evidence type="ECO:0000256" key="5">
    <source>
        <dbReference type="ARBA" id="ARBA00012814"/>
    </source>
</evidence>
<dbReference type="Pfam" id="PF02912">
    <property type="entry name" value="Phe_tRNA-synt_N"/>
    <property type="match status" value="1"/>
</dbReference>
<dbReference type="NCBIfam" id="TIGR00468">
    <property type="entry name" value="pheS"/>
    <property type="match status" value="1"/>
</dbReference>
<dbReference type="GO" id="GO:0005524">
    <property type="term" value="F:ATP binding"/>
    <property type="evidence" value="ECO:0007669"/>
    <property type="project" value="UniProtKB-KW"/>
</dbReference>
<evidence type="ECO:0000256" key="2">
    <source>
        <dbReference type="ARBA" id="ARBA00004496"/>
    </source>
</evidence>
<dbReference type="Pfam" id="PF01409">
    <property type="entry name" value="tRNA-synt_2d"/>
    <property type="match status" value="1"/>
</dbReference>
<dbReference type="Gene3D" id="3.30.930.10">
    <property type="entry name" value="Bira Bifunctional Protein, Domain 2"/>
    <property type="match status" value="1"/>
</dbReference>
<evidence type="ECO:0000259" key="17">
    <source>
        <dbReference type="PROSITE" id="PS50862"/>
    </source>
</evidence>
<keyword evidence="12" id="KW-0460">Magnesium</keyword>
<dbReference type="HAMAP" id="MF_00281">
    <property type="entry name" value="Phe_tRNA_synth_alpha1"/>
    <property type="match status" value="1"/>
</dbReference>
<dbReference type="PANTHER" id="PTHR11538:SF41">
    <property type="entry name" value="PHENYLALANINE--TRNA LIGASE, MITOCHONDRIAL"/>
    <property type="match status" value="1"/>
</dbReference>
<dbReference type="PROSITE" id="PS50862">
    <property type="entry name" value="AA_TRNA_LIGASE_II"/>
    <property type="match status" value="1"/>
</dbReference>
<dbReference type="InterPro" id="IPR045864">
    <property type="entry name" value="aa-tRNA-synth_II/BPL/LPL"/>
</dbReference>
<keyword evidence="8" id="KW-0436">Ligase</keyword>
<evidence type="ECO:0000313" key="18">
    <source>
        <dbReference type="EMBL" id="KKN60840.1"/>
    </source>
</evidence>
<organism evidence="18">
    <name type="scientific">marine sediment metagenome</name>
    <dbReference type="NCBI Taxonomy" id="412755"/>
    <lineage>
        <taxon>unclassified sequences</taxon>
        <taxon>metagenomes</taxon>
        <taxon>ecological metagenomes</taxon>
    </lineage>
</organism>
<evidence type="ECO:0000256" key="6">
    <source>
        <dbReference type="ARBA" id="ARBA00015409"/>
    </source>
</evidence>
<dbReference type="GO" id="GO:0006432">
    <property type="term" value="P:phenylalanyl-tRNA aminoacylation"/>
    <property type="evidence" value="ECO:0007669"/>
    <property type="project" value="InterPro"/>
</dbReference>
<dbReference type="InterPro" id="IPR004529">
    <property type="entry name" value="Phe-tRNA-synth_IIc_asu"/>
</dbReference>
<proteinExistence type="inferred from homology"/>
<reference evidence="18" key="1">
    <citation type="journal article" date="2015" name="Nature">
        <title>Complex archaea that bridge the gap between prokaryotes and eukaryotes.</title>
        <authorList>
            <person name="Spang A."/>
            <person name="Saw J.H."/>
            <person name="Jorgensen S.L."/>
            <person name="Zaremba-Niedzwiedzka K."/>
            <person name="Martijn J."/>
            <person name="Lind A.E."/>
            <person name="van Eijk R."/>
            <person name="Schleper C."/>
            <person name="Guy L."/>
            <person name="Ettema T.J."/>
        </authorList>
    </citation>
    <scope>NUCLEOTIDE SEQUENCE</scope>
</reference>
<keyword evidence="13" id="KW-0648">Protein biosynthesis</keyword>
<dbReference type="InterPro" id="IPR002319">
    <property type="entry name" value="Phenylalanyl-tRNA_Synthase"/>
</dbReference>
<gene>
    <name evidence="18" type="ORF">LCGC14_0527810</name>
</gene>
<evidence type="ECO:0000256" key="15">
    <source>
        <dbReference type="ARBA" id="ARBA00030612"/>
    </source>
</evidence>
<dbReference type="AlphaFoldDB" id="A0A0F9RWR5"/>
<dbReference type="GO" id="GO:0046872">
    <property type="term" value="F:metal ion binding"/>
    <property type="evidence" value="ECO:0007669"/>
    <property type="project" value="UniProtKB-KW"/>
</dbReference>
<keyword evidence="10" id="KW-0547">Nucleotide-binding</keyword>
<dbReference type="InterPro" id="IPR004188">
    <property type="entry name" value="Phe-tRNA_ligase_II_N"/>
</dbReference>
<keyword evidence="11" id="KW-0067">ATP-binding</keyword>
<dbReference type="CDD" id="cd00496">
    <property type="entry name" value="PheRS_alpha_core"/>
    <property type="match status" value="1"/>
</dbReference>
<dbReference type="SUPFAM" id="SSF46589">
    <property type="entry name" value="tRNA-binding arm"/>
    <property type="match status" value="1"/>
</dbReference>
<dbReference type="SUPFAM" id="SSF55681">
    <property type="entry name" value="Class II aaRS and biotin synthetases"/>
    <property type="match status" value="1"/>
</dbReference>